<organism evidence="1 2">
    <name type="scientific">Domibacillus mangrovi</name>
    <dbReference type="NCBI Taxonomy" id="1714354"/>
    <lineage>
        <taxon>Bacteria</taxon>
        <taxon>Bacillati</taxon>
        <taxon>Bacillota</taxon>
        <taxon>Bacilli</taxon>
        <taxon>Bacillales</taxon>
        <taxon>Bacillaceae</taxon>
        <taxon>Domibacillus</taxon>
    </lineage>
</organism>
<evidence type="ECO:0000313" key="1">
    <source>
        <dbReference type="EMBL" id="OKL37639.1"/>
    </source>
</evidence>
<evidence type="ECO:0000313" key="2">
    <source>
        <dbReference type="Proteomes" id="UP000186524"/>
    </source>
</evidence>
<keyword evidence="2" id="KW-1185">Reference proteome</keyword>
<dbReference type="EMBL" id="MRWQ01000004">
    <property type="protein sequence ID" value="OKL37639.1"/>
    <property type="molecule type" value="Genomic_DNA"/>
</dbReference>
<protein>
    <submittedName>
        <fullName evidence="1">Uncharacterized protein</fullName>
    </submittedName>
</protein>
<accession>A0A1Q5P5U8</accession>
<sequence length="69" mass="7822">MTRAQMALIASRWVGNECKKDATSPLCISLKDALPFKDIAPDYWAFKEIEEASTNHIYQIDEDGSKVLF</sequence>
<reference evidence="1 2" key="1">
    <citation type="submission" date="2016-12" db="EMBL/GenBank/DDBJ databases">
        <title>Domibacillus sp. SAOS 44 whole genome sequencing.</title>
        <authorList>
            <person name="Verma A."/>
            <person name="Krishnamurthi S."/>
        </authorList>
    </citation>
    <scope>NUCLEOTIDE SEQUENCE [LARGE SCALE GENOMIC DNA]</scope>
    <source>
        <strain evidence="1 2">SAOS 44</strain>
    </source>
</reference>
<dbReference type="AlphaFoldDB" id="A0A1Q5P5U8"/>
<name>A0A1Q5P5U8_9BACI</name>
<gene>
    <name evidence="1" type="ORF">BLL40_04890</name>
</gene>
<proteinExistence type="predicted"/>
<comment type="caution">
    <text evidence="1">The sequence shown here is derived from an EMBL/GenBank/DDBJ whole genome shotgun (WGS) entry which is preliminary data.</text>
</comment>
<dbReference type="Proteomes" id="UP000186524">
    <property type="component" value="Unassembled WGS sequence"/>
</dbReference>